<organism evidence="2 3">
    <name type="scientific">Tanacetum coccineum</name>
    <dbReference type="NCBI Taxonomy" id="301880"/>
    <lineage>
        <taxon>Eukaryota</taxon>
        <taxon>Viridiplantae</taxon>
        <taxon>Streptophyta</taxon>
        <taxon>Embryophyta</taxon>
        <taxon>Tracheophyta</taxon>
        <taxon>Spermatophyta</taxon>
        <taxon>Magnoliopsida</taxon>
        <taxon>eudicotyledons</taxon>
        <taxon>Gunneridae</taxon>
        <taxon>Pentapetalae</taxon>
        <taxon>asterids</taxon>
        <taxon>campanulids</taxon>
        <taxon>Asterales</taxon>
        <taxon>Asteraceae</taxon>
        <taxon>Asteroideae</taxon>
        <taxon>Anthemideae</taxon>
        <taxon>Anthemidinae</taxon>
        <taxon>Tanacetum</taxon>
    </lineage>
</organism>
<protein>
    <submittedName>
        <fullName evidence="2">Nucleotide-binding alpha-beta plait domain-containing protein</fullName>
    </submittedName>
</protein>
<evidence type="ECO:0000313" key="2">
    <source>
        <dbReference type="EMBL" id="GJT90561.1"/>
    </source>
</evidence>
<dbReference type="Proteomes" id="UP001151760">
    <property type="component" value="Unassembled WGS sequence"/>
</dbReference>
<reference evidence="2" key="1">
    <citation type="journal article" date="2022" name="Int. J. Mol. Sci.">
        <title>Draft Genome of Tanacetum Coccineum: Genomic Comparison of Closely Related Tanacetum-Family Plants.</title>
        <authorList>
            <person name="Yamashiro T."/>
            <person name="Shiraishi A."/>
            <person name="Nakayama K."/>
            <person name="Satake H."/>
        </authorList>
    </citation>
    <scope>NUCLEOTIDE SEQUENCE</scope>
</reference>
<gene>
    <name evidence="2" type="ORF">Tco_1079406</name>
</gene>
<evidence type="ECO:0000256" key="1">
    <source>
        <dbReference type="SAM" id="MobiDB-lite"/>
    </source>
</evidence>
<feature type="compositionally biased region" description="Acidic residues" evidence="1">
    <location>
        <begin position="230"/>
        <end position="239"/>
    </location>
</feature>
<feature type="compositionally biased region" description="Basic and acidic residues" evidence="1">
    <location>
        <begin position="289"/>
        <end position="313"/>
    </location>
</feature>
<feature type="region of interest" description="Disordered" evidence="1">
    <location>
        <begin position="230"/>
        <end position="324"/>
    </location>
</feature>
<reference evidence="2" key="2">
    <citation type="submission" date="2022-01" db="EMBL/GenBank/DDBJ databases">
        <authorList>
            <person name="Yamashiro T."/>
            <person name="Shiraishi A."/>
            <person name="Satake H."/>
            <person name="Nakayama K."/>
        </authorList>
    </citation>
    <scope>NUCLEOTIDE SEQUENCE</scope>
</reference>
<proteinExistence type="predicted"/>
<dbReference type="EMBL" id="BQNB010019933">
    <property type="protein sequence ID" value="GJT90561.1"/>
    <property type="molecule type" value="Genomic_DNA"/>
</dbReference>
<comment type="caution">
    <text evidence="2">The sequence shown here is derived from an EMBL/GenBank/DDBJ whole genome shotgun (WGS) entry which is preliminary data.</text>
</comment>
<feature type="compositionally biased region" description="Basic and acidic residues" evidence="1">
    <location>
        <begin position="256"/>
        <end position="268"/>
    </location>
</feature>
<name>A0ABQ5HRQ4_9ASTR</name>
<keyword evidence="3" id="KW-1185">Reference proteome</keyword>
<sequence length="379" mass="42742">MKGSVNVDKTKNESNKRKFDGSHKNVENTVIGKSFVSVVKTSRMPIDKESPPAIVLEDDCLNAKDLTLSLMGRVKEMASLVNLKKALCNEGFDVVKISYLGELWVLLEFETAKAKDSFRGNVGVGSWFSVIKQAYAEFVPEGRLVWVELDGVPFKFWSGPTFKRIAAKWGELLDVDDYDESNLHSKRICILSKVCEHIHESFKIVFRGKVYWVRASEVLRWTHEFSKEEEEDELSVEDNNDGRINDLEANNGIDESDVKEVTEEDHSWSHPPGFTPDEGLNEGNTVNLDLKDYGENDRDDNSFVNLEDGKDNSESVNSYSESKRLGHSMYSVLPRTGGSILNLMEEVVKVGQTMGYNMDGCIKDITEIIESQGEFGVNR</sequence>
<evidence type="ECO:0000313" key="3">
    <source>
        <dbReference type="Proteomes" id="UP001151760"/>
    </source>
</evidence>
<feature type="region of interest" description="Disordered" evidence="1">
    <location>
        <begin position="1"/>
        <end position="21"/>
    </location>
</feature>
<accession>A0ABQ5HRQ4</accession>
<feature type="compositionally biased region" description="Basic and acidic residues" evidence="1">
    <location>
        <begin position="8"/>
        <end position="21"/>
    </location>
</feature>